<dbReference type="Pfam" id="PF13692">
    <property type="entry name" value="Glyco_trans_1_4"/>
    <property type="match status" value="1"/>
</dbReference>
<keyword evidence="1" id="KW-0808">Transferase</keyword>
<evidence type="ECO:0000256" key="1">
    <source>
        <dbReference type="ARBA" id="ARBA00022679"/>
    </source>
</evidence>
<dbReference type="Gene3D" id="3.40.50.2000">
    <property type="entry name" value="Glycogen Phosphorylase B"/>
    <property type="match status" value="1"/>
</dbReference>
<name>A0A4Y1VLL8_BACUN</name>
<evidence type="ECO:0008006" key="4">
    <source>
        <dbReference type="Google" id="ProtNLM"/>
    </source>
</evidence>
<reference evidence="2 3" key="1">
    <citation type="submission" date="2019-06" db="EMBL/GenBank/DDBJ databases">
        <title>Complete genome sequence of Bacteroides uniformis NBRC 113350.</title>
        <authorList>
            <person name="Miura T."/>
            <person name="Furukawa M."/>
            <person name="Shimamura M."/>
            <person name="Ohyama Y."/>
            <person name="Yamazoe A."/>
            <person name="Kawasaki H."/>
        </authorList>
    </citation>
    <scope>NUCLEOTIDE SEQUENCE [LARGE SCALE GENOMIC DNA]</scope>
    <source>
        <strain evidence="2 3">NBRC 113350</strain>
    </source>
</reference>
<gene>
    <name evidence="2" type="ORF">Bun01g_29090</name>
</gene>
<protein>
    <recommendedName>
        <fullName evidence="4">Glycosyltransferase</fullName>
    </recommendedName>
</protein>
<proteinExistence type="predicted"/>
<sequence length="341" mass="39254">MKLLYIGDKQISVKDGWDQVNKRNQVVVERLFAKVTYIPLDNISLSHYFNFSITNKVISETLSELTKGYDYVFVCQSLCGRICKVIKRHFPNIRIITFFHNIEKQYAKEFCKVSGLRAIPYYLRVLIWEKMAVQYSDYCITLNDRDSTLLHELYGKTADAVMPTSLEDKYDLAPKINGIPIDYLFVGTAFYPNIEGVQWFINHVLPLVDGRFCVVGKDMSPDIFNNLSDRVEIYGFVNDLSDYYKRARIIVSPIFHGGGMKTKTAEALMYGKYIIATDEALEGYKFEQSCMARCNTVSEFVAAINDFKDDNSQIIPSARQLFQDLYSYSSSVIVIKNLLKR</sequence>
<dbReference type="GO" id="GO:0009103">
    <property type="term" value="P:lipopolysaccharide biosynthetic process"/>
    <property type="evidence" value="ECO:0007669"/>
    <property type="project" value="TreeGrafter"/>
</dbReference>
<organism evidence="2 3">
    <name type="scientific">Bacteroides uniformis</name>
    <dbReference type="NCBI Taxonomy" id="820"/>
    <lineage>
        <taxon>Bacteria</taxon>
        <taxon>Pseudomonadati</taxon>
        <taxon>Bacteroidota</taxon>
        <taxon>Bacteroidia</taxon>
        <taxon>Bacteroidales</taxon>
        <taxon>Bacteroidaceae</taxon>
        <taxon>Bacteroides</taxon>
    </lineage>
</organism>
<dbReference type="EMBL" id="AP019724">
    <property type="protein sequence ID" value="BBK88539.1"/>
    <property type="molecule type" value="Genomic_DNA"/>
</dbReference>
<dbReference type="SUPFAM" id="SSF53756">
    <property type="entry name" value="UDP-Glycosyltransferase/glycogen phosphorylase"/>
    <property type="match status" value="1"/>
</dbReference>
<dbReference type="PANTHER" id="PTHR46401">
    <property type="entry name" value="GLYCOSYLTRANSFERASE WBBK-RELATED"/>
    <property type="match status" value="1"/>
</dbReference>
<dbReference type="RefSeq" id="WP_117589600.1">
    <property type="nucleotide sequence ID" value="NZ_AP019724.1"/>
</dbReference>
<evidence type="ECO:0000313" key="2">
    <source>
        <dbReference type="EMBL" id="BBK88539.1"/>
    </source>
</evidence>
<dbReference type="GO" id="GO:0016757">
    <property type="term" value="F:glycosyltransferase activity"/>
    <property type="evidence" value="ECO:0007669"/>
    <property type="project" value="TreeGrafter"/>
</dbReference>
<evidence type="ECO:0000313" key="3">
    <source>
        <dbReference type="Proteomes" id="UP000320533"/>
    </source>
</evidence>
<dbReference type="KEGG" id="bun:Bun01g_29090"/>
<dbReference type="PANTHER" id="PTHR46401:SF2">
    <property type="entry name" value="GLYCOSYLTRANSFERASE WBBK-RELATED"/>
    <property type="match status" value="1"/>
</dbReference>
<dbReference type="Proteomes" id="UP000320533">
    <property type="component" value="Chromosome"/>
</dbReference>
<dbReference type="AlphaFoldDB" id="A0A4Y1VLL8"/>
<accession>A0A4Y1VLL8</accession>